<dbReference type="Gene3D" id="2.60.120.330">
    <property type="entry name" value="B-lactam Antibiotic, Isopenicillin N Synthase, Chain"/>
    <property type="match status" value="2"/>
</dbReference>
<sequence>MSLSSDSTVPTVSTVTISYSELKESNIDLSARIEEGFGPNGLGILSVKDVPGYSALRQNLLQLAPRLAGLPEEVKRELEDPHSRYNFGWSHGKEKLESGKLDMLKGSYYANPLQDVPTSNSYEIQRYPSYCGSNIWPRNSLPELEGAFKALGKLMFEVGLMVAYHCDQYGLTRAIFSRDSVEVPCPDPASGLYIQTRSGQIVKVVYGEDEIAYQIGETTSILSSGYLCATPHCVRVIFFIPSRMAPQGEEARGLERSTFALFMQPDWYYSETKIITIHEELCLSDEVLTFGEYTEKLLNKYYDTKP</sequence>
<name>Q9T0L1_ARATH</name>
<dbReference type="EMBL" id="AL049608">
    <property type="protein sequence ID" value="CAB40775.1"/>
    <property type="molecule type" value="Genomic_DNA"/>
</dbReference>
<dbReference type="PIR" id="T06297">
    <property type="entry name" value="T06297"/>
</dbReference>
<protein>
    <submittedName>
        <fullName evidence="1">Uncharacterized protein AT4g13400</fullName>
    </submittedName>
</protein>
<dbReference type="AlphaFoldDB" id="Q9T0L1"/>
<dbReference type="EMBL" id="AL161536">
    <property type="protein sequence ID" value="CAB78382.1"/>
    <property type="molecule type" value="Genomic_DNA"/>
</dbReference>
<reference key="1">
    <citation type="journal article" date="1999" name="Nature">
        <title>Sequence and analysis of chromosome 4 of the plant Arabidopsis thaliana.</title>
        <authorList>
            <consortium name="EU"/>
            <consortium name="CSHL and WU Arabidopsis Sequencing Project"/>
            <person name="Mayer K."/>
            <person name="Schuller C."/>
            <person name="Wambutt R."/>
            <person name="Murphy G."/>
            <person name="Volckaert G."/>
            <person name="Pohl T."/>
            <person name="Dusterhoft A."/>
            <person name="Stiekema W."/>
            <person name="Entian K.D."/>
            <person name="Terryn N."/>
            <person name="Harris B."/>
            <person name="Ansorge W."/>
            <person name="Brandt P."/>
            <person name="Grivell L."/>
            <person name="Rieger M."/>
            <person name="Weichselgartner M."/>
            <person name="de Simone V."/>
            <person name="Obermaier B."/>
            <person name="Mache R."/>
            <person name="Muller M."/>
            <person name="Kreis M."/>
            <person name="Delseny M."/>
            <person name="Puigdomenech P."/>
            <person name="Watson M."/>
            <person name="Schmidtheini T."/>
            <person name="Reichert B."/>
            <person name="Portatelle D."/>
            <person name="Perez-Alonso M."/>
            <person name="Boutry M."/>
            <person name="Bancroft I."/>
            <person name="Vos P."/>
            <person name="Hoheisel J."/>
            <person name="Zimmermann W."/>
            <person name="Wedler H."/>
            <person name="Ridley P."/>
            <person name="Langham S.A."/>
            <person name="McCullagh B."/>
            <person name="Bilham L."/>
            <person name="Robben J."/>
            <person name="Van der Schueren J."/>
            <person name="Grymonprez B."/>
            <person name="Chuang Y.J."/>
            <person name="Vandenbussche F."/>
            <person name="Braeken M."/>
            <person name="Weltjens I."/>
            <person name="Voet M."/>
            <person name="Bastiaens I."/>
            <person name="Aert R."/>
            <person name="Defoor E."/>
            <person name="Weitzenegger T."/>
            <person name="Bothe G."/>
            <person name="Ramsperger U."/>
            <person name="Hilbert H."/>
            <person name="Braun M."/>
            <person name="Holzer E."/>
            <person name="Brandt A."/>
            <person name="Peters S."/>
            <person name="van Staveren M."/>
            <person name="Dirske W."/>
            <person name="Mooijman P."/>
            <person name="Klein Lankhorst R."/>
            <person name="Rose M."/>
            <person name="Hauf J."/>
            <person name="Kotter P."/>
            <person name="Berneiser S."/>
            <person name="Hempel S."/>
            <person name="Feldpausch M."/>
            <person name="Lamberth S."/>
            <person name="Van den Daele H."/>
            <person name="De Keyser A."/>
            <person name="Buysshaert C."/>
            <person name="Gielen J."/>
            <person name="Villarroel R."/>
            <person name="De Clercq R."/>
            <person name="Van Montagu M."/>
            <person name="Rogers J."/>
            <person name="Cronin A."/>
            <person name="Quail M."/>
            <person name="Bray-Allen S."/>
            <person name="Clark L."/>
            <person name="Doggett J."/>
            <person name="Hall S."/>
            <person name="Kay M."/>
            <person name="Lennard N."/>
            <person name="McLay K."/>
            <person name="Mayes R."/>
            <person name="Pettett A."/>
            <person name="Rajandream M.A."/>
            <person name="Lyne M."/>
            <person name="Benes V."/>
            <person name="Rechmann S."/>
            <person name="Borkova D."/>
            <person name="Blocker H."/>
            <person name="Scharfe M."/>
            <person name="Grimm M."/>
            <person name="Lohnert T.H."/>
            <person name="Dose S."/>
            <person name="de Haan M."/>
            <person name="Maarse A."/>
            <person name="Schafer M."/>
            <person name="Muller-Auer S."/>
            <person name="Gabel C."/>
            <person name="Fuchs M."/>
            <person name="Fartmann B."/>
            <person name="Granderath K."/>
            <person name="Dauner D."/>
            <person name="Herzl A."/>
            <person name="Neumann S."/>
            <person name="Argiriou A."/>
            <person name="Vitale D."/>
            <person name="Liguori R."/>
            <person name="Piravandi E."/>
            <person name="Massenet O."/>
            <person name="Quigley F."/>
            <person name="Clabauld G."/>
            <person name="Mundlein A."/>
            <person name="Felber R."/>
            <person name="Schnabl S."/>
            <person name="Hiller R."/>
            <person name="Schmidt W."/>
            <person name="Lecharny A."/>
            <person name="Aubourg S."/>
            <person name="Chefdor F."/>
            <person name="Cooke R."/>
            <person name="Berger C."/>
            <person name="Montfort A."/>
            <person name="Casacuberta E."/>
            <person name="Gibbons T."/>
            <person name="Weber N."/>
            <person name="Vandenbol M."/>
            <person name="Bargues M."/>
            <person name="Terol J."/>
            <person name="Torres A."/>
            <person name="Perez-Perez A."/>
            <person name="Purnelle B."/>
            <person name="Bent E."/>
            <person name="Johnson S."/>
            <person name="Tacon D."/>
            <person name="Jesse T."/>
            <person name="Heijnen L."/>
            <person name="Schwarz S."/>
            <person name="Scholler P."/>
            <person name="Heber S."/>
            <person name="Francs P."/>
            <person name="Bielke C."/>
            <person name="Frishman D."/>
            <person name="Haase D."/>
            <person name="Lemcke K."/>
            <person name="Mewes H.W."/>
            <person name="Stocker S."/>
            <person name="Zaccaria P."/>
            <person name="Bevan M."/>
            <person name="Wilson R.K."/>
            <person name="de la Bastide M."/>
            <person name="Habermann K."/>
            <person name="Parnell L."/>
            <person name="Dedhia N."/>
            <person name="Gnoj L."/>
            <person name="Schutz K."/>
            <person name="Huang E."/>
            <person name="Spiegel L."/>
            <person name="Sehkon M."/>
            <person name="Murray J."/>
            <person name="Sheet P."/>
            <person name="Cordes M."/>
            <person name="Abu-Threideh J."/>
            <person name="Stoneking T."/>
            <person name="Kalicki J."/>
            <person name="Graves T."/>
            <person name="Harmon G."/>
            <person name="Edwards J."/>
            <person name="Latreille P."/>
            <person name="Courtney L."/>
            <person name="Cloud J."/>
            <person name="Abbott A."/>
            <person name="Scott K."/>
            <person name="Johnson D."/>
            <person name="Minx P."/>
            <person name="Bentley D."/>
            <person name="Fulton B."/>
            <person name="Miller N."/>
            <person name="Greco T."/>
            <person name="Kemp K."/>
            <person name="Kramer J."/>
            <person name="Fulton L."/>
            <person name="Mardis E."/>
            <person name="Dante M."/>
            <person name="Pepin K."/>
            <person name="Hillier L."/>
            <person name="Nelson J."/>
            <person name="Spieth J."/>
            <person name="Ryan E."/>
            <person name="Andrews S."/>
            <person name="Geisel C."/>
            <person name="Layman D."/>
            <person name="Du H."/>
            <person name="Ali J."/>
            <person name="Berghoff A."/>
            <person name="Jones K."/>
            <person name="Drone K."/>
            <person name="Cotton M."/>
            <person name="Joshu C."/>
            <person name="Antonoiu B."/>
            <person name="Zidanic M."/>
            <person name="Strong C."/>
            <person name="Sun H."/>
            <person name="Lamar B."/>
            <person name="Yordan C."/>
            <person name="Ma P."/>
            <person name="Zhong J."/>
            <person name="Preston R."/>
            <person name="Vil D."/>
            <person name="Shekher M."/>
            <person name="Matero A."/>
            <person name="Shah R."/>
            <person name="Swaby I.K."/>
            <person name="O'Shaughnessy A."/>
            <person name="Rodriguez M."/>
            <person name="Hoffmann J."/>
            <person name="Till S."/>
            <person name="Granat S."/>
            <person name="Shohdy N."/>
            <person name="Hasegawa A."/>
            <person name="Hameed A."/>
            <person name="Lodhi M."/>
            <person name="Johnson A."/>
            <person name="Chen E."/>
            <person name="Marra M."/>
            <person name="Martienssen R."/>
            <person name="McCombie W.R."/>
        </authorList>
    </citation>
    <scope>NUCLEOTIDE SEQUENCE [LARGE SCALE GENOMIC DNA]</scope>
    <source>
        <strain>cv. Columbia</strain>
    </source>
</reference>
<reference evidence="1" key="4">
    <citation type="submission" date="2000-03" db="EMBL/GenBank/DDBJ databases">
        <authorList>
            <person name="EU Arabidopsis sequencing project"/>
        </authorList>
    </citation>
    <scope>NUCLEOTIDE SEQUENCE</scope>
</reference>
<organism evidence="1">
    <name type="scientific">Arabidopsis thaliana</name>
    <name type="common">Mouse-ear cress</name>
    <dbReference type="NCBI Taxonomy" id="3702"/>
    <lineage>
        <taxon>Eukaryota</taxon>
        <taxon>Viridiplantae</taxon>
        <taxon>Streptophyta</taxon>
        <taxon>Embryophyta</taxon>
        <taxon>Tracheophyta</taxon>
        <taxon>Spermatophyta</taxon>
        <taxon>Magnoliopsida</taxon>
        <taxon>eudicotyledons</taxon>
        <taxon>Gunneridae</taxon>
        <taxon>Pentapetalae</taxon>
        <taxon>rosids</taxon>
        <taxon>malvids</taxon>
        <taxon>Brassicales</taxon>
        <taxon>Brassicaceae</taxon>
        <taxon>Camelineae</taxon>
        <taxon>Arabidopsis</taxon>
    </lineage>
</organism>
<reference evidence="2" key="3">
    <citation type="submission" date="2000-03" db="EMBL/GenBank/DDBJ databases">
        <authorList>
            <person name="Pohl T."/>
            <person name="Weizenegger T."/>
            <person name="Mewes H.W."/>
            <person name="Lemcke K."/>
            <person name="Mayer K.F.X."/>
        </authorList>
    </citation>
    <scope>NUCLEOTIDE SEQUENCE</scope>
</reference>
<evidence type="ECO:0000313" key="1">
    <source>
        <dbReference type="EMBL" id="CAB40775.1"/>
    </source>
</evidence>
<proteinExistence type="predicted"/>
<dbReference type="PANTHER" id="PTHR48420">
    <property type="entry name" value="NON-HAEM DIOXYGENASE N-TERMINAL DOMAIN-CONTAINING PROTEIN"/>
    <property type="match status" value="1"/>
</dbReference>
<dbReference type="ExpressionAtlas" id="Q9T0L1">
    <property type="expression patterns" value="baseline and differential"/>
</dbReference>
<dbReference type="InterPro" id="IPR027443">
    <property type="entry name" value="IPNS-like_sf"/>
</dbReference>
<dbReference type="SUPFAM" id="SSF51197">
    <property type="entry name" value="Clavaminate synthase-like"/>
    <property type="match status" value="1"/>
</dbReference>
<accession>Q9T0L1</accession>
<gene>
    <name evidence="1" type="ordered locus">At4g13400</name>
</gene>
<reference evidence="1" key="2">
    <citation type="submission" date="1999-04" db="EMBL/GenBank/DDBJ databases">
        <authorList>
            <person name="Bevan M."/>
            <person name="Pohl T."/>
            <person name="Weizenegger T."/>
            <person name="Bancroft I."/>
            <person name="Mewes H.W."/>
            <person name="Lemcke K."/>
            <person name="Mayer K.F.X."/>
        </authorList>
    </citation>
    <scope>NUCLEOTIDE SEQUENCE</scope>
</reference>
<evidence type="ECO:0000313" key="2">
    <source>
        <dbReference type="EMBL" id="CAB78382.1"/>
    </source>
</evidence>
<dbReference type="PANTHER" id="PTHR48420:SF1">
    <property type="entry name" value="NON-HAEM DIOXYGENASE N-TERMINAL DOMAIN-CONTAINING PROTEIN"/>
    <property type="match status" value="1"/>
</dbReference>